<keyword evidence="2" id="KW-1185">Reference proteome</keyword>
<dbReference type="RefSeq" id="WP_177191847.1">
    <property type="nucleotide sequence ID" value="NZ_FOXQ01000003.1"/>
</dbReference>
<keyword evidence="1" id="KW-0808">Transferase</keyword>
<dbReference type="PANTHER" id="PTHR12526:SF630">
    <property type="entry name" value="GLYCOSYLTRANSFERASE"/>
    <property type="match status" value="1"/>
</dbReference>
<dbReference type="EMBL" id="FOXQ01000003">
    <property type="protein sequence ID" value="SFP93770.1"/>
    <property type="molecule type" value="Genomic_DNA"/>
</dbReference>
<proteinExistence type="predicted"/>
<dbReference type="CDD" id="cd03801">
    <property type="entry name" value="GT4_PimA-like"/>
    <property type="match status" value="1"/>
</dbReference>
<evidence type="ECO:0000313" key="1">
    <source>
        <dbReference type="EMBL" id="SFP93770.1"/>
    </source>
</evidence>
<dbReference type="Proteomes" id="UP000199031">
    <property type="component" value="Unassembled WGS sequence"/>
</dbReference>
<name>A0A1I5UER0_9BACT</name>
<dbReference type="Pfam" id="PF13692">
    <property type="entry name" value="Glyco_trans_1_4"/>
    <property type="match status" value="1"/>
</dbReference>
<accession>A0A1I5UER0</accession>
<protein>
    <submittedName>
        <fullName evidence="1">Glycosyltransferase involved in cell wall bisynthesis</fullName>
    </submittedName>
</protein>
<sequence>MTYKTAVIKTTVERIIMFPFVLLGKLMHPFFFIKEKHGFIIFAPSADIGGSTQVNIDLCLCFAHKKPLVIFSKKPKNNQYLQQFKNTGARTIDLHRYIDNKLYHFINFFYRGVIAGYINKIDKPVVVGGESLFFYKVAPFIKKDALCADICHLNTWFNYTQGLIKFLDARIFSTKKIMKDAEAIYTNNNLREEYFSRLHFIDNAIDIPPYKKISNKVLSVVYIGRGAPQKRVYLIAAIAKKMHESNMNIHFSFVGDVEKIFNPADYPFCTFYGNINDKNKMEEVYNNSDVLLLTSAYEGLPIVVMQMMAHGKVVVSTAVDAIPDYITDEENGFLLINDPDENKIVTEGVSILSKLVNNPALLEEVGNKSRQYAEKHFSRETFCKEYARVLFNK</sequence>
<organism evidence="1 2">
    <name type="scientific">Parafilimonas terrae</name>
    <dbReference type="NCBI Taxonomy" id="1465490"/>
    <lineage>
        <taxon>Bacteria</taxon>
        <taxon>Pseudomonadati</taxon>
        <taxon>Bacteroidota</taxon>
        <taxon>Chitinophagia</taxon>
        <taxon>Chitinophagales</taxon>
        <taxon>Chitinophagaceae</taxon>
        <taxon>Parafilimonas</taxon>
    </lineage>
</organism>
<dbReference type="GO" id="GO:0016740">
    <property type="term" value="F:transferase activity"/>
    <property type="evidence" value="ECO:0007669"/>
    <property type="project" value="UniProtKB-KW"/>
</dbReference>
<evidence type="ECO:0000313" key="2">
    <source>
        <dbReference type="Proteomes" id="UP000199031"/>
    </source>
</evidence>
<reference evidence="1 2" key="1">
    <citation type="submission" date="2016-10" db="EMBL/GenBank/DDBJ databases">
        <authorList>
            <person name="de Groot N.N."/>
        </authorList>
    </citation>
    <scope>NUCLEOTIDE SEQUENCE [LARGE SCALE GENOMIC DNA]</scope>
    <source>
        <strain evidence="1 2">DSM 28286</strain>
    </source>
</reference>
<dbReference type="Gene3D" id="3.40.50.2000">
    <property type="entry name" value="Glycogen Phosphorylase B"/>
    <property type="match status" value="1"/>
</dbReference>
<dbReference type="STRING" id="1465490.SAMN05444277_103249"/>
<dbReference type="PANTHER" id="PTHR12526">
    <property type="entry name" value="GLYCOSYLTRANSFERASE"/>
    <property type="match status" value="1"/>
</dbReference>
<gene>
    <name evidence="1" type="ORF">SAMN05444277_103249</name>
</gene>
<dbReference type="AlphaFoldDB" id="A0A1I5UER0"/>
<dbReference type="SUPFAM" id="SSF53756">
    <property type="entry name" value="UDP-Glycosyltransferase/glycogen phosphorylase"/>
    <property type="match status" value="1"/>
</dbReference>